<sequence>MESLVNSVKSAAISVGEIFTPLLKESKFKETGVLTPEEFIIAGDYLVYNCPTWAWAKAVDESKTRRYLPVNKQFLITRNVPCSRRCIDMDYDAKQEKPIKFFPYFGYVEQKMKKENDVGNGENIIKTRTYDLHITYDKYYQASRFITFLIAKMMFGIAFLSIFHFYFQDHANKTVTIEAHPHLHSTHMASIHPCRHADIMKRLIDQFAQSGKELIIEEYLIIFLKFLQAVIPTIEYDFTRSITI</sequence>
<evidence type="ECO:0000256" key="4">
    <source>
        <dbReference type="ARBA" id="ARBA00022448"/>
    </source>
</evidence>
<evidence type="ECO:0000256" key="5">
    <source>
        <dbReference type="ARBA" id="ARBA00022490"/>
    </source>
</evidence>
<evidence type="ECO:0000313" key="13">
    <source>
        <dbReference type="Proteomes" id="UP000274756"/>
    </source>
</evidence>
<dbReference type="WBParaSite" id="DME_0000977101-mRNA-1">
    <property type="protein sequence ID" value="DME_0000977101-mRNA-1"/>
    <property type="gene ID" value="DME_0000977101"/>
</dbReference>
<keyword evidence="10" id="KW-1133">Transmembrane helix</keyword>
<dbReference type="GO" id="GO:0000407">
    <property type="term" value="C:phagophore assembly site"/>
    <property type="evidence" value="ECO:0007669"/>
    <property type="project" value="TreeGrafter"/>
</dbReference>
<dbReference type="InterPro" id="IPR007135">
    <property type="entry name" value="Atg3/Atg10"/>
</dbReference>
<dbReference type="PANTHER" id="PTHR12866">
    <property type="entry name" value="UBIQUITIN-LIKE-CONJUGATING ENZYME ATG3"/>
    <property type="match status" value="1"/>
</dbReference>
<dbReference type="GO" id="GO:0044804">
    <property type="term" value="P:nucleophagy"/>
    <property type="evidence" value="ECO:0007669"/>
    <property type="project" value="TreeGrafter"/>
</dbReference>
<evidence type="ECO:0000313" key="14">
    <source>
        <dbReference type="WBParaSite" id="DME_0000977101-mRNA-1"/>
    </source>
</evidence>
<keyword evidence="7" id="KW-0653">Protein transport</keyword>
<dbReference type="STRING" id="318479.A0A0N4UP98"/>
<dbReference type="GO" id="GO:0005829">
    <property type="term" value="C:cytosol"/>
    <property type="evidence" value="ECO:0007669"/>
    <property type="project" value="TreeGrafter"/>
</dbReference>
<dbReference type="Proteomes" id="UP000274756">
    <property type="component" value="Unassembled WGS sequence"/>
</dbReference>
<dbReference type="OrthoDB" id="1584384at2759"/>
<reference evidence="14" key="1">
    <citation type="submission" date="2017-02" db="UniProtKB">
        <authorList>
            <consortium name="WormBaseParasite"/>
        </authorList>
    </citation>
    <scope>IDENTIFICATION</scope>
</reference>
<keyword evidence="8" id="KW-0072">Autophagy</keyword>
<keyword evidence="10" id="KW-0812">Transmembrane</keyword>
<keyword evidence="10" id="KW-0472">Membrane</keyword>
<dbReference type="GO" id="GO:0000422">
    <property type="term" value="P:autophagy of mitochondrion"/>
    <property type="evidence" value="ECO:0007669"/>
    <property type="project" value="TreeGrafter"/>
</dbReference>
<dbReference type="EMBL" id="UYYG01000128">
    <property type="protein sequence ID" value="VDN53414.1"/>
    <property type="molecule type" value="Genomic_DNA"/>
</dbReference>
<evidence type="ECO:0000256" key="2">
    <source>
        <dbReference type="ARBA" id="ARBA00007683"/>
    </source>
</evidence>
<proteinExistence type="inferred from homology"/>
<dbReference type="GO" id="GO:0061723">
    <property type="term" value="P:glycophagy"/>
    <property type="evidence" value="ECO:0007669"/>
    <property type="project" value="TreeGrafter"/>
</dbReference>
<evidence type="ECO:0000313" key="12">
    <source>
        <dbReference type="Proteomes" id="UP000038040"/>
    </source>
</evidence>
<evidence type="ECO:0000256" key="7">
    <source>
        <dbReference type="ARBA" id="ARBA00022927"/>
    </source>
</evidence>
<dbReference type="AlphaFoldDB" id="A0A0N4UP98"/>
<evidence type="ECO:0000256" key="3">
    <source>
        <dbReference type="ARBA" id="ARBA00017573"/>
    </source>
</evidence>
<evidence type="ECO:0000256" key="8">
    <source>
        <dbReference type="ARBA" id="ARBA00023006"/>
    </source>
</evidence>
<name>A0A0N4UP98_DRAME</name>
<dbReference type="GO" id="GO:0015031">
    <property type="term" value="P:protein transport"/>
    <property type="evidence" value="ECO:0007669"/>
    <property type="project" value="UniProtKB-KW"/>
</dbReference>
<protein>
    <recommendedName>
        <fullName evidence="3">Ubiquitin-like-conjugating enzyme ATG3</fullName>
    </recommendedName>
    <alternativeName>
        <fullName evidence="9">Autophagy-related protein 3</fullName>
    </alternativeName>
</protein>
<comment type="subcellular location">
    <subcellularLocation>
        <location evidence="1">Cytoplasm</location>
    </subcellularLocation>
</comment>
<keyword evidence="13" id="KW-1185">Reference proteome</keyword>
<reference evidence="11 13" key="2">
    <citation type="submission" date="2018-11" db="EMBL/GenBank/DDBJ databases">
        <authorList>
            <consortium name="Pathogen Informatics"/>
        </authorList>
    </citation>
    <scope>NUCLEOTIDE SEQUENCE [LARGE SCALE GENOMIC DNA]</scope>
</reference>
<keyword evidence="6" id="KW-0833">Ubl conjugation pathway</keyword>
<evidence type="ECO:0000256" key="6">
    <source>
        <dbReference type="ARBA" id="ARBA00022786"/>
    </source>
</evidence>
<accession>A0A0N4UP98</accession>
<dbReference type="GO" id="GO:0000045">
    <property type="term" value="P:autophagosome assembly"/>
    <property type="evidence" value="ECO:0007669"/>
    <property type="project" value="TreeGrafter"/>
</dbReference>
<organism evidence="12 14">
    <name type="scientific">Dracunculus medinensis</name>
    <name type="common">Guinea worm</name>
    <dbReference type="NCBI Taxonomy" id="318479"/>
    <lineage>
        <taxon>Eukaryota</taxon>
        <taxon>Metazoa</taxon>
        <taxon>Ecdysozoa</taxon>
        <taxon>Nematoda</taxon>
        <taxon>Chromadorea</taxon>
        <taxon>Rhabditida</taxon>
        <taxon>Spirurina</taxon>
        <taxon>Dracunculoidea</taxon>
        <taxon>Dracunculidae</taxon>
        <taxon>Dracunculus</taxon>
    </lineage>
</organism>
<feature type="transmembrane region" description="Helical" evidence="10">
    <location>
        <begin position="145"/>
        <end position="167"/>
    </location>
</feature>
<comment type="similarity">
    <text evidence="2">Belongs to the ATG3 family.</text>
</comment>
<evidence type="ECO:0000313" key="11">
    <source>
        <dbReference type="EMBL" id="VDN53414.1"/>
    </source>
</evidence>
<evidence type="ECO:0000256" key="1">
    <source>
        <dbReference type="ARBA" id="ARBA00004496"/>
    </source>
</evidence>
<keyword evidence="5" id="KW-0963">Cytoplasm</keyword>
<dbReference type="Proteomes" id="UP000038040">
    <property type="component" value="Unplaced"/>
</dbReference>
<gene>
    <name evidence="11" type="ORF">DME_LOCUS3387</name>
</gene>
<dbReference type="GO" id="GO:0019776">
    <property type="term" value="F:Atg8-family ligase activity"/>
    <property type="evidence" value="ECO:0007669"/>
    <property type="project" value="TreeGrafter"/>
</dbReference>
<dbReference type="Pfam" id="PF03987">
    <property type="entry name" value="Autophagy_act_C"/>
    <property type="match status" value="1"/>
</dbReference>
<evidence type="ECO:0000256" key="9">
    <source>
        <dbReference type="ARBA" id="ARBA00034553"/>
    </source>
</evidence>
<keyword evidence="4" id="KW-0813">Transport</keyword>
<evidence type="ECO:0000256" key="10">
    <source>
        <dbReference type="SAM" id="Phobius"/>
    </source>
</evidence>
<dbReference type="PANTHER" id="PTHR12866:SF2">
    <property type="entry name" value="UBIQUITIN-LIKE-CONJUGATING ENZYME ATG3"/>
    <property type="match status" value="1"/>
</dbReference>